<dbReference type="EMBL" id="JARJCW010000002">
    <property type="protein sequence ID" value="KAJ7228550.1"/>
    <property type="molecule type" value="Genomic_DNA"/>
</dbReference>
<evidence type="ECO:0000259" key="1">
    <source>
        <dbReference type="Pfam" id="PF00075"/>
    </source>
</evidence>
<dbReference type="Proteomes" id="UP001219525">
    <property type="component" value="Unassembled WGS sequence"/>
</dbReference>
<accession>A0AAD6YSW4</accession>
<keyword evidence="3" id="KW-1185">Reference proteome</keyword>
<comment type="caution">
    <text evidence="2">The sequence shown here is derived from an EMBL/GenBank/DDBJ whole genome shotgun (WGS) entry which is preliminary data.</text>
</comment>
<dbReference type="AlphaFoldDB" id="A0AAD6YSW4"/>
<gene>
    <name evidence="2" type="ORF">GGX14DRAFT_331122</name>
</gene>
<dbReference type="GO" id="GO:0004523">
    <property type="term" value="F:RNA-DNA hybrid ribonuclease activity"/>
    <property type="evidence" value="ECO:0007669"/>
    <property type="project" value="InterPro"/>
</dbReference>
<dbReference type="Pfam" id="PF00075">
    <property type="entry name" value="RNase_H"/>
    <property type="match status" value="1"/>
</dbReference>
<reference evidence="2" key="1">
    <citation type="submission" date="2023-03" db="EMBL/GenBank/DDBJ databases">
        <title>Massive genome expansion in bonnet fungi (Mycena s.s.) driven by repeated elements and novel gene families across ecological guilds.</title>
        <authorList>
            <consortium name="Lawrence Berkeley National Laboratory"/>
            <person name="Harder C.B."/>
            <person name="Miyauchi S."/>
            <person name="Viragh M."/>
            <person name="Kuo A."/>
            <person name="Thoen E."/>
            <person name="Andreopoulos B."/>
            <person name="Lu D."/>
            <person name="Skrede I."/>
            <person name="Drula E."/>
            <person name="Henrissat B."/>
            <person name="Morin E."/>
            <person name="Kohler A."/>
            <person name="Barry K."/>
            <person name="LaButti K."/>
            <person name="Morin E."/>
            <person name="Salamov A."/>
            <person name="Lipzen A."/>
            <person name="Mereny Z."/>
            <person name="Hegedus B."/>
            <person name="Baldrian P."/>
            <person name="Stursova M."/>
            <person name="Weitz H."/>
            <person name="Taylor A."/>
            <person name="Grigoriev I.V."/>
            <person name="Nagy L.G."/>
            <person name="Martin F."/>
            <person name="Kauserud H."/>
        </authorList>
    </citation>
    <scope>NUCLEOTIDE SEQUENCE</scope>
    <source>
        <strain evidence="2">9144</strain>
    </source>
</reference>
<dbReference type="InterPro" id="IPR002156">
    <property type="entry name" value="RNaseH_domain"/>
</dbReference>
<evidence type="ECO:0000313" key="2">
    <source>
        <dbReference type="EMBL" id="KAJ7228550.1"/>
    </source>
</evidence>
<feature type="non-terminal residue" evidence="2">
    <location>
        <position position="137"/>
    </location>
</feature>
<dbReference type="InterPro" id="IPR012337">
    <property type="entry name" value="RNaseH-like_sf"/>
</dbReference>
<dbReference type="GO" id="GO:0003676">
    <property type="term" value="F:nucleic acid binding"/>
    <property type="evidence" value="ECO:0007669"/>
    <property type="project" value="InterPro"/>
</dbReference>
<organism evidence="2 3">
    <name type="scientific">Mycena pura</name>
    <dbReference type="NCBI Taxonomy" id="153505"/>
    <lineage>
        <taxon>Eukaryota</taxon>
        <taxon>Fungi</taxon>
        <taxon>Dikarya</taxon>
        <taxon>Basidiomycota</taxon>
        <taxon>Agaricomycotina</taxon>
        <taxon>Agaricomycetes</taxon>
        <taxon>Agaricomycetidae</taxon>
        <taxon>Agaricales</taxon>
        <taxon>Marasmiineae</taxon>
        <taxon>Mycenaceae</taxon>
        <taxon>Mycena</taxon>
    </lineage>
</organism>
<dbReference type="SUPFAM" id="SSF53098">
    <property type="entry name" value="Ribonuclease H-like"/>
    <property type="match status" value="1"/>
</dbReference>
<proteinExistence type="predicted"/>
<dbReference type="InterPro" id="IPR036397">
    <property type="entry name" value="RNaseH_sf"/>
</dbReference>
<protein>
    <recommendedName>
        <fullName evidence="1">RNase H type-1 domain-containing protein</fullName>
    </recommendedName>
</protein>
<feature type="domain" description="RNase H type-1" evidence="1">
    <location>
        <begin position="43"/>
        <end position="122"/>
    </location>
</feature>
<dbReference type="Gene3D" id="3.30.420.10">
    <property type="entry name" value="Ribonuclease H-like superfamily/Ribonuclease H"/>
    <property type="match status" value="1"/>
</dbReference>
<name>A0AAD6YSW4_9AGAR</name>
<sequence length="137" mass="14838">AQLLQLTLTAEEATRQLYGPVLCDSNPVSVYVAVSGRDPGKPYSKAGFALYWGPADARNVSFRLEEGSESRAALVAVLQAVLMVPQDCSLVVYSSSQYAIRTYCYWAGEYAMAGWPCAHGDIVQAAAKMIRNRSAPL</sequence>
<feature type="non-terminal residue" evidence="2">
    <location>
        <position position="1"/>
    </location>
</feature>
<evidence type="ECO:0000313" key="3">
    <source>
        <dbReference type="Proteomes" id="UP001219525"/>
    </source>
</evidence>